<protein>
    <submittedName>
        <fullName evidence="1">Uncharacterized protein</fullName>
    </submittedName>
</protein>
<keyword evidence="2" id="KW-1185">Reference proteome</keyword>
<evidence type="ECO:0000313" key="2">
    <source>
        <dbReference type="Proteomes" id="UP000070404"/>
    </source>
</evidence>
<gene>
    <name evidence="1" type="ORF">AKJ52_00050</name>
</gene>
<evidence type="ECO:0000313" key="1">
    <source>
        <dbReference type="EMBL" id="KXB07488.1"/>
    </source>
</evidence>
<proteinExistence type="predicted"/>
<dbReference type="EMBL" id="LHYF01000001">
    <property type="protein sequence ID" value="KXB07488.1"/>
    <property type="molecule type" value="Genomic_DNA"/>
</dbReference>
<comment type="caution">
    <text evidence="1">The sequence shown here is derived from an EMBL/GenBank/DDBJ whole genome shotgun (WGS) entry which is preliminary data.</text>
</comment>
<dbReference type="AlphaFoldDB" id="A0A133VM04"/>
<sequence length="74" mass="8885">MGKGPEFMVKRQSFRARVHKFGTQKSFLHFFSRSSALKKVLRVFVRILRILRNSPENQYTITYSLKKNLYCEDR</sequence>
<accession>A0A133VM04</accession>
<reference evidence="1 2" key="1">
    <citation type="journal article" date="2016" name="Sci. Rep.">
        <title>Metabolic traits of an uncultured archaeal lineage -MSBL1- from brine pools of the Red Sea.</title>
        <authorList>
            <person name="Mwirichia R."/>
            <person name="Alam I."/>
            <person name="Rashid M."/>
            <person name="Vinu M."/>
            <person name="Ba-Alawi W."/>
            <person name="Anthony Kamau A."/>
            <person name="Kamanda Ngugi D."/>
            <person name="Goker M."/>
            <person name="Klenk H.P."/>
            <person name="Bajic V."/>
            <person name="Stingl U."/>
        </authorList>
    </citation>
    <scope>NUCLEOTIDE SEQUENCE [LARGE SCALE GENOMIC DNA]</scope>
    <source>
        <strain evidence="1">SCGC-AAA382C18</strain>
    </source>
</reference>
<organism evidence="1 2">
    <name type="scientific">candidate division MSBL1 archaeon SCGC-AAA382C18</name>
    <dbReference type="NCBI Taxonomy" id="1698281"/>
    <lineage>
        <taxon>Archaea</taxon>
        <taxon>Methanobacteriati</taxon>
        <taxon>Methanobacteriota</taxon>
        <taxon>candidate division MSBL1</taxon>
    </lineage>
</organism>
<dbReference type="Proteomes" id="UP000070404">
    <property type="component" value="Unassembled WGS sequence"/>
</dbReference>
<name>A0A133VM04_9EURY</name>